<dbReference type="GO" id="GO:0005796">
    <property type="term" value="C:Golgi lumen"/>
    <property type="evidence" value="ECO:0007669"/>
    <property type="project" value="TreeGrafter"/>
</dbReference>
<evidence type="ECO:0000313" key="3">
    <source>
        <dbReference type="Proteomes" id="UP000053424"/>
    </source>
</evidence>
<dbReference type="EMBL" id="KN831772">
    <property type="protein sequence ID" value="KIM45357.1"/>
    <property type="molecule type" value="Genomic_DNA"/>
</dbReference>
<proteinExistence type="predicted"/>
<dbReference type="PANTHER" id="PTHR45694">
    <property type="entry name" value="GLUTAREDOXIN 2"/>
    <property type="match status" value="1"/>
</dbReference>
<accession>A0A0C2YWI0</accession>
<dbReference type="PRINTS" id="PR00160">
    <property type="entry name" value="GLUTAREDOXIN"/>
</dbReference>
<dbReference type="STRING" id="686832.A0A0C2YWI0"/>
<reference evidence="3" key="2">
    <citation type="submission" date="2015-01" db="EMBL/GenBank/DDBJ databases">
        <title>Evolutionary Origins and Diversification of the Mycorrhizal Mutualists.</title>
        <authorList>
            <consortium name="DOE Joint Genome Institute"/>
            <consortium name="Mycorrhizal Genomics Consortium"/>
            <person name="Kohler A."/>
            <person name="Kuo A."/>
            <person name="Nagy L.G."/>
            <person name="Floudas D."/>
            <person name="Copeland A."/>
            <person name="Barry K.W."/>
            <person name="Cichocki N."/>
            <person name="Veneault-Fourrey C."/>
            <person name="LaButti K."/>
            <person name="Lindquist E.A."/>
            <person name="Lipzen A."/>
            <person name="Lundell T."/>
            <person name="Morin E."/>
            <person name="Murat C."/>
            <person name="Riley R."/>
            <person name="Ohm R."/>
            <person name="Sun H."/>
            <person name="Tunlid A."/>
            <person name="Henrissat B."/>
            <person name="Grigoriev I.V."/>
            <person name="Hibbett D.S."/>
            <person name="Martin F."/>
        </authorList>
    </citation>
    <scope>NUCLEOTIDE SEQUENCE [LARGE SCALE GENOMIC DNA]</scope>
    <source>
        <strain evidence="3">h7</strain>
    </source>
</reference>
<reference evidence="2 3" key="1">
    <citation type="submission" date="2014-04" db="EMBL/GenBank/DDBJ databases">
        <authorList>
            <consortium name="DOE Joint Genome Institute"/>
            <person name="Kuo A."/>
            <person name="Gay G."/>
            <person name="Dore J."/>
            <person name="Kohler A."/>
            <person name="Nagy L.G."/>
            <person name="Floudas D."/>
            <person name="Copeland A."/>
            <person name="Barry K.W."/>
            <person name="Cichocki N."/>
            <person name="Veneault-Fourrey C."/>
            <person name="LaButti K."/>
            <person name="Lindquist E.A."/>
            <person name="Lipzen A."/>
            <person name="Lundell T."/>
            <person name="Morin E."/>
            <person name="Murat C."/>
            <person name="Sun H."/>
            <person name="Tunlid A."/>
            <person name="Henrissat B."/>
            <person name="Grigoriev I.V."/>
            <person name="Hibbett D.S."/>
            <person name="Martin F."/>
            <person name="Nordberg H.P."/>
            <person name="Cantor M.N."/>
            <person name="Hua S.X."/>
        </authorList>
    </citation>
    <scope>NUCLEOTIDE SEQUENCE [LARGE SCALE GENOMIC DNA]</scope>
    <source>
        <strain evidence="3">h7</strain>
    </source>
</reference>
<dbReference type="AlphaFoldDB" id="A0A0C2YWI0"/>
<dbReference type="GO" id="GO:0015038">
    <property type="term" value="F:glutathione disulfide oxidoreductase activity"/>
    <property type="evidence" value="ECO:0007669"/>
    <property type="project" value="TreeGrafter"/>
</dbReference>
<dbReference type="InterPro" id="IPR014025">
    <property type="entry name" value="Glutaredoxin_subgr"/>
</dbReference>
<dbReference type="PROSITE" id="PS51354">
    <property type="entry name" value="GLUTAREDOXIN_2"/>
    <property type="match status" value="1"/>
</dbReference>
<protein>
    <recommendedName>
        <fullName evidence="1">Glutaredoxin domain-containing protein</fullName>
    </recommendedName>
</protein>
<organism evidence="2 3">
    <name type="scientific">Hebeloma cylindrosporum</name>
    <dbReference type="NCBI Taxonomy" id="76867"/>
    <lineage>
        <taxon>Eukaryota</taxon>
        <taxon>Fungi</taxon>
        <taxon>Dikarya</taxon>
        <taxon>Basidiomycota</taxon>
        <taxon>Agaricomycotina</taxon>
        <taxon>Agaricomycetes</taxon>
        <taxon>Agaricomycetidae</taxon>
        <taxon>Agaricales</taxon>
        <taxon>Agaricineae</taxon>
        <taxon>Hymenogastraceae</taxon>
        <taxon>Hebeloma</taxon>
    </lineage>
</organism>
<dbReference type="Pfam" id="PF00462">
    <property type="entry name" value="Glutaredoxin"/>
    <property type="match status" value="1"/>
</dbReference>
<name>A0A0C2YWI0_HEBCY</name>
<dbReference type="GO" id="GO:0000324">
    <property type="term" value="C:fungal-type vacuole"/>
    <property type="evidence" value="ECO:0007669"/>
    <property type="project" value="TreeGrafter"/>
</dbReference>
<keyword evidence="3" id="KW-1185">Reference proteome</keyword>
<dbReference type="Gene3D" id="3.40.30.10">
    <property type="entry name" value="Glutaredoxin"/>
    <property type="match status" value="1"/>
</dbReference>
<dbReference type="GO" id="GO:0005801">
    <property type="term" value="C:cis-Golgi network"/>
    <property type="evidence" value="ECO:0007669"/>
    <property type="project" value="TreeGrafter"/>
</dbReference>
<dbReference type="GO" id="GO:0034599">
    <property type="term" value="P:cellular response to oxidative stress"/>
    <property type="evidence" value="ECO:0007669"/>
    <property type="project" value="TreeGrafter"/>
</dbReference>
<evidence type="ECO:0000259" key="1">
    <source>
        <dbReference type="Pfam" id="PF00462"/>
    </source>
</evidence>
<dbReference type="HOGENOM" id="CLU_026126_0_3_1"/>
<dbReference type="Proteomes" id="UP000053424">
    <property type="component" value="Unassembled WGS sequence"/>
</dbReference>
<dbReference type="InterPro" id="IPR002109">
    <property type="entry name" value="Glutaredoxin"/>
</dbReference>
<dbReference type="OrthoDB" id="423313at2759"/>
<dbReference type="PANTHER" id="PTHR45694:SF5">
    <property type="entry name" value="GLUTAREDOXIN 2"/>
    <property type="match status" value="1"/>
</dbReference>
<feature type="domain" description="Glutaredoxin" evidence="1">
    <location>
        <begin position="111"/>
        <end position="175"/>
    </location>
</feature>
<dbReference type="InterPro" id="IPR036249">
    <property type="entry name" value="Thioredoxin-like_sf"/>
</dbReference>
<dbReference type="CDD" id="cd03419">
    <property type="entry name" value="GRX_GRXh_1_2_like"/>
    <property type="match status" value="1"/>
</dbReference>
<gene>
    <name evidence="2" type="ORF">M413DRAFT_442030</name>
</gene>
<dbReference type="SUPFAM" id="SSF52833">
    <property type="entry name" value="Thioredoxin-like"/>
    <property type="match status" value="1"/>
</dbReference>
<sequence>MRRRRFILFTILLVGILFFAFVPWELPSSLQGLGLEGISRANVAQLIKTKKVEEIYGLLHLVTGDHEQEHVLSNAVQLDPTLPIALSVYAAGDTALNWATERDTINENYPIVVFSKTYCQFSQRAKTLLEAYDLKPPPKIIEVDIRDDGNVIKQILTRLTHHSTFPNILVRGTSIGGSDQLQEFHAKKALKKLFEEAGVTVGSNGPKHL</sequence>
<evidence type="ECO:0000313" key="2">
    <source>
        <dbReference type="EMBL" id="KIM45357.1"/>
    </source>
</evidence>